<organism evidence="2 3">
    <name type="scientific">Devosia enhydra</name>
    <dbReference type="NCBI Taxonomy" id="665118"/>
    <lineage>
        <taxon>Bacteria</taxon>
        <taxon>Pseudomonadati</taxon>
        <taxon>Pseudomonadota</taxon>
        <taxon>Alphaproteobacteria</taxon>
        <taxon>Hyphomicrobiales</taxon>
        <taxon>Devosiaceae</taxon>
        <taxon>Devosia</taxon>
    </lineage>
</organism>
<name>A0A1K2HVV4_9HYPH</name>
<dbReference type="PROSITE" id="PS50943">
    <property type="entry name" value="HTH_CROC1"/>
    <property type="match status" value="1"/>
</dbReference>
<accession>A0A1K2HVV4</accession>
<dbReference type="Pfam" id="PF01381">
    <property type="entry name" value="HTH_3"/>
    <property type="match status" value="1"/>
</dbReference>
<feature type="domain" description="HTH cro/C1-type" evidence="1">
    <location>
        <begin position="9"/>
        <end position="52"/>
    </location>
</feature>
<dbReference type="RefSeq" id="WP_072340128.1">
    <property type="nucleotide sequence ID" value="NZ_FPKU01000001.1"/>
</dbReference>
<dbReference type="Gene3D" id="1.10.260.40">
    <property type="entry name" value="lambda repressor-like DNA-binding domains"/>
    <property type="match status" value="1"/>
</dbReference>
<dbReference type="Proteomes" id="UP000183447">
    <property type="component" value="Unassembled WGS sequence"/>
</dbReference>
<keyword evidence="3" id="KW-1185">Reference proteome</keyword>
<evidence type="ECO:0000313" key="2">
    <source>
        <dbReference type="EMBL" id="SFZ82955.1"/>
    </source>
</evidence>
<dbReference type="STRING" id="665118.SAMN02983003_1373"/>
<dbReference type="GO" id="GO:0003677">
    <property type="term" value="F:DNA binding"/>
    <property type="evidence" value="ECO:0007669"/>
    <property type="project" value="InterPro"/>
</dbReference>
<dbReference type="SMART" id="SM00530">
    <property type="entry name" value="HTH_XRE"/>
    <property type="match status" value="1"/>
</dbReference>
<sequence length="229" mass="25094">MNTDIGAALRAYRIGRGIRQAALAQSLGVAQSQVSRWESGREQPRAENLEAVRTLIWGEAGDPLAALRHFVSTSEQSLLLIDKDHRIIAKSRALAGDPSPLQQFGWVLDPAENPGFEPLYARYRAILADPCGIIGLEFELPFMLGGSPWLARVRKTIYRVAGVSVCLAELSFQPRPAGLSHTPRCVEHQLAAAPFADPEPRSDRIARLPMRKTRAYFGTGPAGVGSRMR</sequence>
<evidence type="ECO:0000313" key="3">
    <source>
        <dbReference type="Proteomes" id="UP000183447"/>
    </source>
</evidence>
<protein>
    <submittedName>
        <fullName evidence="2">Transcriptional regulator, contains XRE-family HTH domain</fullName>
    </submittedName>
</protein>
<dbReference type="SUPFAM" id="SSF47413">
    <property type="entry name" value="lambda repressor-like DNA-binding domains"/>
    <property type="match status" value="1"/>
</dbReference>
<dbReference type="EMBL" id="FPKU01000001">
    <property type="protein sequence ID" value="SFZ82955.1"/>
    <property type="molecule type" value="Genomic_DNA"/>
</dbReference>
<proteinExistence type="predicted"/>
<reference evidence="2 3" key="1">
    <citation type="submission" date="2016-11" db="EMBL/GenBank/DDBJ databases">
        <authorList>
            <person name="Jaros S."/>
            <person name="Januszkiewicz K."/>
            <person name="Wedrychowicz H."/>
        </authorList>
    </citation>
    <scope>NUCLEOTIDE SEQUENCE [LARGE SCALE GENOMIC DNA]</scope>
    <source>
        <strain evidence="2 3">ATCC 23634</strain>
    </source>
</reference>
<evidence type="ECO:0000259" key="1">
    <source>
        <dbReference type="PROSITE" id="PS50943"/>
    </source>
</evidence>
<dbReference type="CDD" id="cd00093">
    <property type="entry name" value="HTH_XRE"/>
    <property type="match status" value="1"/>
</dbReference>
<dbReference type="AlphaFoldDB" id="A0A1K2HVV4"/>
<dbReference type="InterPro" id="IPR001387">
    <property type="entry name" value="Cro/C1-type_HTH"/>
</dbReference>
<dbReference type="InterPro" id="IPR010982">
    <property type="entry name" value="Lambda_DNA-bd_dom_sf"/>
</dbReference>
<gene>
    <name evidence="2" type="ORF">SAMN02983003_1373</name>
</gene>